<evidence type="ECO:0000256" key="9">
    <source>
        <dbReference type="ARBA" id="ARBA00048684"/>
    </source>
</evidence>
<dbReference type="RefSeq" id="WP_230742582.1">
    <property type="nucleotide sequence ID" value="NZ_PGCK01000010.1"/>
</dbReference>
<evidence type="ECO:0000256" key="3">
    <source>
        <dbReference type="ARBA" id="ARBA00012765"/>
    </source>
</evidence>
<dbReference type="HAMAP" id="MF_00486">
    <property type="entry name" value="McH"/>
    <property type="match status" value="1"/>
</dbReference>
<dbReference type="NCBIfam" id="TIGR03120">
    <property type="entry name" value="one_C_mch"/>
    <property type="match status" value="1"/>
</dbReference>
<keyword evidence="12" id="KW-1185">Reference proteome</keyword>
<keyword evidence="6 10" id="KW-0554">One-carbon metabolism</keyword>
<dbReference type="AlphaFoldDB" id="A0AAP2W5N9"/>
<evidence type="ECO:0000313" key="12">
    <source>
        <dbReference type="Proteomes" id="UP001320159"/>
    </source>
</evidence>
<evidence type="ECO:0000256" key="5">
    <source>
        <dbReference type="ARBA" id="ARBA00022490"/>
    </source>
</evidence>
<dbReference type="GO" id="GO:0019386">
    <property type="term" value="P:methanogenesis, from carbon dioxide"/>
    <property type="evidence" value="ECO:0007669"/>
    <property type="project" value="UniProtKB-UniRule"/>
</dbReference>
<keyword evidence="10" id="KW-0484">Methanogenesis</keyword>
<reference evidence="11 12" key="1">
    <citation type="submission" date="2017-11" db="EMBL/GenBank/DDBJ databases">
        <title>Isolation and Characterization of Family Methanocellaceae Species from Potential Methane Hydrate Area Offshore Southwestern Taiwan.</title>
        <authorList>
            <person name="Zhang W.-L."/>
            <person name="Chen W.-C."/>
            <person name="Lai M.-C."/>
            <person name="Chen S.-C."/>
        </authorList>
    </citation>
    <scope>NUCLEOTIDE SEQUENCE [LARGE SCALE GENOMIC DNA]</scope>
    <source>
        <strain evidence="11 12">CWC-04</strain>
    </source>
</reference>
<protein>
    <recommendedName>
        <fullName evidence="4 10">Methenyltetrahydromethanopterin cyclohydrolase</fullName>
        <ecNumber evidence="3 10">3.5.4.27</ecNumber>
    </recommendedName>
    <alternativeName>
        <fullName evidence="8 10">Methenyl-H4MPT cyclohydrolase</fullName>
    </alternativeName>
</protein>
<accession>A0AAP2W5N9</accession>
<gene>
    <name evidence="10" type="primary">mch</name>
    <name evidence="11" type="ORF">CUJ83_12020</name>
</gene>
<organism evidence="11 12">
    <name type="scientific">Methanooceanicella nereidis</name>
    <dbReference type="NCBI Taxonomy" id="2052831"/>
    <lineage>
        <taxon>Archaea</taxon>
        <taxon>Methanobacteriati</taxon>
        <taxon>Methanobacteriota</taxon>
        <taxon>Stenosarchaea group</taxon>
        <taxon>Methanomicrobia</taxon>
        <taxon>Methanocellales</taxon>
        <taxon>Methanocellaceae</taxon>
        <taxon>Methanooceanicella</taxon>
    </lineage>
</organism>
<comment type="catalytic activity">
    <reaction evidence="9 10">
        <text>5,10-methenyl-5,6,7,8-tetrahydromethanopterin + H2O = N(5)-formyl-5,6,7,8-tetrahydromethanopterin + H(+)</text>
        <dbReference type="Rhea" id="RHEA:19053"/>
        <dbReference type="ChEBI" id="CHEBI:15377"/>
        <dbReference type="ChEBI" id="CHEBI:15378"/>
        <dbReference type="ChEBI" id="CHEBI:58018"/>
        <dbReference type="ChEBI" id="CHEBI:58337"/>
        <dbReference type="EC" id="3.5.4.27"/>
    </reaction>
</comment>
<evidence type="ECO:0000256" key="2">
    <source>
        <dbReference type="ARBA" id="ARBA00006902"/>
    </source>
</evidence>
<name>A0AAP2W5N9_9EURY</name>
<dbReference type="Pfam" id="PF02289">
    <property type="entry name" value="MCH"/>
    <property type="match status" value="1"/>
</dbReference>
<dbReference type="GO" id="GO:0005737">
    <property type="term" value="C:cytoplasm"/>
    <property type="evidence" value="ECO:0007669"/>
    <property type="project" value="UniProtKB-SubCell"/>
</dbReference>
<dbReference type="InterPro" id="IPR003209">
    <property type="entry name" value="METHMP_CycHdrlase"/>
</dbReference>
<comment type="pathway">
    <text evidence="10">One-carbon metabolism; methanogenesis from CO(2); 5,10-methenyl-5,6,7,8-tetrahydromethanopterin from CO(2): step 3/3.</text>
</comment>
<comment type="function">
    <text evidence="10">Catalyzes the reversible interconversion of 5-formyl-H(4)MPT to methenyl-H(4)MPT(+).</text>
</comment>
<dbReference type="Proteomes" id="UP001320159">
    <property type="component" value="Unassembled WGS sequence"/>
</dbReference>
<evidence type="ECO:0000256" key="7">
    <source>
        <dbReference type="ARBA" id="ARBA00022801"/>
    </source>
</evidence>
<dbReference type="SUPFAM" id="SSF56199">
    <property type="entry name" value="Methenyltetrahydromethanopterin cyclohydrolase"/>
    <property type="match status" value="1"/>
</dbReference>
<evidence type="ECO:0000313" key="11">
    <source>
        <dbReference type="EMBL" id="MCD1295725.1"/>
    </source>
</evidence>
<evidence type="ECO:0000256" key="10">
    <source>
        <dbReference type="HAMAP-Rule" id="MF_00486"/>
    </source>
</evidence>
<dbReference type="Gene3D" id="3.10.340.11">
    <property type="entry name" value="Methenyltetrahydromethanopterin Cyclohydrolase, Chain A, domain 1"/>
    <property type="match status" value="1"/>
</dbReference>
<keyword evidence="5 10" id="KW-0963">Cytoplasm</keyword>
<comment type="caution">
    <text evidence="11">The sequence shown here is derived from an EMBL/GenBank/DDBJ whole genome shotgun (WGS) entry which is preliminary data.</text>
</comment>
<comment type="similarity">
    <text evidence="2 10">Belongs to the MCH family.</text>
</comment>
<dbReference type="GO" id="GO:0006730">
    <property type="term" value="P:one-carbon metabolic process"/>
    <property type="evidence" value="ECO:0007669"/>
    <property type="project" value="UniProtKB-UniRule"/>
</dbReference>
<proteinExistence type="inferred from homology"/>
<evidence type="ECO:0000256" key="8">
    <source>
        <dbReference type="ARBA" id="ARBA00030468"/>
    </source>
</evidence>
<evidence type="ECO:0000256" key="4">
    <source>
        <dbReference type="ARBA" id="ARBA00020597"/>
    </source>
</evidence>
<sequence length="315" mass="34303">MISINDNVTRYIDEILDREEELNVKSYYLENQATVIDCGVNAVGSIGAGILYAMVSLGGFGKISMVPGIIDDYYLHFSQVYIDSPYLACLGSQKPAWKLKIEGYTGTAFGPARAISQKPKALYSAIDYTDDSETAIINIESQALPGEKEIDFIAKQCSTDPECVVALVAKPNSIAGSIVNSTRTVEWVLNRLYQLGYDTRNITSASSATPIAPVMSGEQESMGVSFDSIAYYGMAFLYAKCQDERFKDAVSASSKNYGKGFLSIMKESQGDYSKVDPAMFTTARLTVNGLEDGITKGYGKLNPSMLMTSYGLKNI</sequence>
<keyword evidence="7 10" id="KW-0378">Hydrolase</keyword>
<evidence type="ECO:0000256" key="1">
    <source>
        <dbReference type="ARBA" id="ARBA00004496"/>
    </source>
</evidence>
<comment type="subcellular location">
    <subcellularLocation>
        <location evidence="1 10">Cytoplasm</location>
    </subcellularLocation>
</comment>
<dbReference type="EMBL" id="PGCK01000010">
    <property type="protein sequence ID" value="MCD1295725.1"/>
    <property type="molecule type" value="Genomic_DNA"/>
</dbReference>
<evidence type="ECO:0000256" key="6">
    <source>
        <dbReference type="ARBA" id="ARBA00022563"/>
    </source>
</evidence>
<dbReference type="EC" id="3.5.4.27" evidence="3 10"/>
<dbReference type="GO" id="GO:0018759">
    <property type="term" value="F:methenyltetrahydromethanopterin cyclohydrolase activity"/>
    <property type="evidence" value="ECO:0007669"/>
    <property type="project" value="UniProtKB-UniRule"/>
</dbReference>
<dbReference type="Gene3D" id="3.30.1030.10">
    <property type="entry name" value="Methenyltetrahydromethanopterin Cyclohydrolase, Chain A, domain 2"/>
    <property type="match status" value="1"/>
</dbReference>